<evidence type="ECO:0000313" key="3">
    <source>
        <dbReference type="Proteomes" id="UP000658382"/>
    </source>
</evidence>
<reference evidence="2" key="2">
    <citation type="submission" date="2020-09" db="EMBL/GenBank/DDBJ databases">
        <authorList>
            <person name="Sun Q."/>
            <person name="Ohkuma M."/>
        </authorList>
    </citation>
    <scope>NUCLEOTIDE SEQUENCE</scope>
    <source>
        <strain evidence="2">JCM 12580</strain>
    </source>
</reference>
<dbReference type="EMBL" id="BMNQ01000001">
    <property type="protein sequence ID" value="GGJ81675.1"/>
    <property type="molecule type" value="Genomic_DNA"/>
</dbReference>
<name>A0A917USE6_9BACI</name>
<reference evidence="2" key="1">
    <citation type="journal article" date="2014" name="Int. J. Syst. Evol. Microbiol.">
        <title>Complete genome sequence of Corynebacterium casei LMG S-19264T (=DSM 44701T), isolated from a smear-ripened cheese.</title>
        <authorList>
            <consortium name="US DOE Joint Genome Institute (JGI-PGF)"/>
            <person name="Walter F."/>
            <person name="Albersmeier A."/>
            <person name="Kalinowski J."/>
            <person name="Ruckert C."/>
        </authorList>
    </citation>
    <scope>NUCLEOTIDE SEQUENCE</scope>
    <source>
        <strain evidence="2">JCM 12580</strain>
    </source>
</reference>
<accession>A0A917USE6</accession>
<feature type="transmembrane region" description="Helical" evidence="1">
    <location>
        <begin position="157"/>
        <end position="175"/>
    </location>
</feature>
<organism evidence="2 3">
    <name type="scientific">Lentibacillus kapialis</name>
    <dbReference type="NCBI Taxonomy" id="340214"/>
    <lineage>
        <taxon>Bacteria</taxon>
        <taxon>Bacillati</taxon>
        <taxon>Bacillota</taxon>
        <taxon>Bacilli</taxon>
        <taxon>Bacillales</taxon>
        <taxon>Bacillaceae</taxon>
        <taxon>Lentibacillus</taxon>
    </lineage>
</organism>
<feature type="transmembrane region" description="Helical" evidence="1">
    <location>
        <begin position="129"/>
        <end position="151"/>
    </location>
</feature>
<keyword evidence="1" id="KW-0812">Transmembrane</keyword>
<comment type="caution">
    <text evidence="2">The sequence shown here is derived from an EMBL/GenBank/DDBJ whole genome shotgun (WGS) entry which is preliminary data.</text>
</comment>
<gene>
    <name evidence="2" type="ORF">GCM10007063_00110</name>
</gene>
<dbReference type="InterPro" id="IPR048147">
    <property type="entry name" value="CBO0543-like"/>
</dbReference>
<evidence type="ECO:0000313" key="2">
    <source>
        <dbReference type="EMBL" id="GGJ81675.1"/>
    </source>
</evidence>
<protein>
    <submittedName>
        <fullName evidence="2">Uncharacterized protein</fullName>
    </submittedName>
</protein>
<keyword evidence="1" id="KW-0472">Membrane</keyword>
<feature type="transmembrane region" description="Helical" evidence="1">
    <location>
        <begin position="38"/>
        <end position="55"/>
    </location>
</feature>
<sequence>MHQSQQKEVMDGFFDRFQQLHDEFMQFWLDHIFLHTEWWIGASLTIAPWIFWFLYRKKDSTHRLLYAGLFSIIIGMCLDYVGISLDLWHYNSKVTPTFPAWAPYHFSLLPVTIMFLIQTKPHIASWKKGIFYGLLTAFVGEPIFVWLGYYVMTGWTYVYSIPIYAVIYAFCDWATRRNAFERISER</sequence>
<keyword evidence="3" id="KW-1185">Reference proteome</keyword>
<proteinExistence type="predicted"/>
<dbReference type="AlphaFoldDB" id="A0A917USE6"/>
<feature type="transmembrane region" description="Helical" evidence="1">
    <location>
        <begin position="64"/>
        <end position="83"/>
    </location>
</feature>
<keyword evidence="1" id="KW-1133">Transmembrane helix</keyword>
<dbReference type="RefSeq" id="WP_188631010.1">
    <property type="nucleotide sequence ID" value="NZ_BMNQ01000001.1"/>
</dbReference>
<dbReference type="NCBIfam" id="NF041644">
    <property type="entry name" value="CBO0543_fam"/>
    <property type="match status" value="1"/>
</dbReference>
<dbReference type="Proteomes" id="UP000658382">
    <property type="component" value="Unassembled WGS sequence"/>
</dbReference>
<evidence type="ECO:0000256" key="1">
    <source>
        <dbReference type="SAM" id="Phobius"/>
    </source>
</evidence>
<feature type="transmembrane region" description="Helical" evidence="1">
    <location>
        <begin position="98"/>
        <end position="117"/>
    </location>
</feature>